<protein>
    <submittedName>
        <fullName evidence="1">BnaAnng39030D protein</fullName>
    </submittedName>
</protein>
<dbReference type="AlphaFoldDB" id="A0A078JYU9"/>
<evidence type="ECO:0000313" key="1">
    <source>
        <dbReference type="EMBL" id="CDY71859.1"/>
    </source>
</evidence>
<gene>
    <name evidence="1" type="primary">BnaAnng39030D</name>
    <name evidence="1" type="ORF">GSBRNA2T00020833001</name>
</gene>
<accession>A0A078JYU9</accession>
<dbReference type="PaxDb" id="3708-A0A078JYU9"/>
<dbReference type="EMBL" id="LK047824">
    <property type="protein sequence ID" value="CDY71859.1"/>
    <property type="molecule type" value="Genomic_DNA"/>
</dbReference>
<reference evidence="1" key="1">
    <citation type="journal article" date="2014" name="Science">
        <title>Plant genetics. Early allopolyploid evolution in the post-Neolithic Brassica napus oilseed genome.</title>
        <authorList>
            <person name="Chalhoub B."/>
            <person name="Denoeud F."/>
            <person name="Liu S."/>
            <person name="Parkin I.A."/>
            <person name="Tang H."/>
            <person name="Wang X."/>
            <person name="Chiquet J."/>
            <person name="Belcram H."/>
            <person name="Tong C."/>
            <person name="Samans B."/>
            <person name="Correa M."/>
            <person name="Da Silva C."/>
            <person name="Just J."/>
            <person name="Falentin C."/>
            <person name="Koh C.S."/>
            <person name="Le Clainche I."/>
            <person name="Bernard M."/>
            <person name="Bento P."/>
            <person name="Noel B."/>
            <person name="Labadie K."/>
            <person name="Alberti A."/>
            <person name="Charles M."/>
            <person name="Arnaud D."/>
            <person name="Guo H."/>
            <person name="Daviaud C."/>
            <person name="Alamery S."/>
            <person name="Jabbari K."/>
            <person name="Zhao M."/>
            <person name="Edger P.P."/>
            <person name="Chelaifa H."/>
            <person name="Tack D."/>
            <person name="Lassalle G."/>
            <person name="Mestiri I."/>
            <person name="Schnel N."/>
            <person name="Le Paslier M.C."/>
            <person name="Fan G."/>
            <person name="Renault V."/>
            <person name="Bayer P.E."/>
            <person name="Golicz A.A."/>
            <person name="Manoli S."/>
            <person name="Lee T.H."/>
            <person name="Thi V.H."/>
            <person name="Chalabi S."/>
            <person name="Hu Q."/>
            <person name="Fan C."/>
            <person name="Tollenaere R."/>
            <person name="Lu Y."/>
            <person name="Battail C."/>
            <person name="Shen J."/>
            <person name="Sidebottom C.H."/>
            <person name="Wang X."/>
            <person name="Canaguier A."/>
            <person name="Chauveau A."/>
            <person name="Berard A."/>
            <person name="Deniot G."/>
            <person name="Guan M."/>
            <person name="Liu Z."/>
            <person name="Sun F."/>
            <person name="Lim Y.P."/>
            <person name="Lyons E."/>
            <person name="Town C.D."/>
            <person name="Bancroft I."/>
            <person name="Wang X."/>
            <person name="Meng J."/>
            <person name="Ma J."/>
            <person name="Pires J.C."/>
            <person name="King G.J."/>
            <person name="Brunel D."/>
            <person name="Delourme R."/>
            <person name="Renard M."/>
            <person name="Aury J.M."/>
            <person name="Adams K.L."/>
            <person name="Batley J."/>
            <person name="Snowdon R.J."/>
            <person name="Tost J."/>
            <person name="Edwards D."/>
            <person name="Zhou Y."/>
            <person name="Hua W."/>
            <person name="Sharpe A.G."/>
            <person name="Paterson A.H."/>
            <person name="Guan C."/>
            <person name="Wincker P."/>
        </authorList>
    </citation>
    <scope>NUCLEOTIDE SEQUENCE [LARGE SCALE GENOMIC DNA]</scope>
</reference>
<reference evidence="1" key="2">
    <citation type="submission" date="2014-06" db="EMBL/GenBank/DDBJ databases">
        <authorList>
            <person name="Genoscope - CEA"/>
        </authorList>
    </citation>
    <scope>NUCLEOTIDE SEQUENCE</scope>
</reference>
<organism evidence="1">
    <name type="scientific">Brassica napus</name>
    <name type="common">Rape</name>
    <dbReference type="NCBI Taxonomy" id="3708"/>
    <lineage>
        <taxon>Eukaryota</taxon>
        <taxon>Viridiplantae</taxon>
        <taxon>Streptophyta</taxon>
        <taxon>Embryophyta</taxon>
        <taxon>Tracheophyta</taxon>
        <taxon>Spermatophyta</taxon>
        <taxon>Magnoliopsida</taxon>
        <taxon>eudicotyledons</taxon>
        <taxon>Gunneridae</taxon>
        <taxon>Pentapetalae</taxon>
        <taxon>rosids</taxon>
        <taxon>malvids</taxon>
        <taxon>Brassicales</taxon>
        <taxon>Brassicaceae</taxon>
        <taxon>Brassiceae</taxon>
        <taxon>Brassica</taxon>
    </lineage>
</organism>
<name>A0A078JYU9_BRANA</name>
<proteinExistence type="predicted"/>
<sequence length="17" mass="2083">MTPFLKSSRYSLTRIPW</sequence>